<reference evidence="4 5" key="1">
    <citation type="submission" date="2015-06" db="EMBL/GenBank/DDBJ databases">
        <title>Prevotella sp. 109, sp. nov., a novel member of the family Prevotellaceae isolated from human faeces.</title>
        <authorList>
            <person name="Shkoporov A.N."/>
            <person name="Chaplin A.V."/>
            <person name="Kafarskaia L.I."/>
            <person name="Efimov B.A."/>
        </authorList>
    </citation>
    <scope>NUCLEOTIDE SEQUENCE [LARGE SCALE GENOMIC DNA]</scope>
    <source>
        <strain evidence="4 5">109</strain>
    </source>
</reference>
<evidence type="ECO:0008006" key="6">
    <source>
        <dbReference type="Google" id="ProtNLM"/>
    </source>
</evidence>
<evidence type="ECO:0000256" key="2">
    <source>
        <dbReference type="ARBA" id="ARBA00023180"/>
    </source>
</evidence>
<dbReference type="AlphaFoldDB" id="A0A8E1QX76"/>
<keyword evidence="1" id="KW-0479">Metal-binding</keyword>
<dbReference type="PANTHER" id="PTHR42970">
    <property type="entry name" value="PECTATE LYASE C-RELATED"/>
    <property type="match status" value="1"/>
</dbReference>
<evidence type="ECO:0000256" key="3">
    <source>
        <dbReference type="SAM" id="MobiDB-lite"/>
    </source>
</evidence>
<protein>
    <recommendedName>
        <fullName evidence="6">Pectate lyase</fullName>
    </recommendedName>
</protein>
<dbReference type="InterPro" id="IPR012334">
    <property type="entry name" value="Pectin_lyas_fold"/>
</dbReference>
<gene>
    <name evidence="4" type="ORF">ACU52_08560</name>
</gene>
<accession>A0A8E1QX76</accession>
<keyword evidence="5" id="KW-1185">Reference proteome</keyword>
<evidence type="ECO:0000256" key="1">
    <source>
        <dbReference type="ARBA" id="ARBA00022723"/>
    </source>
</evidence>
<dbReference type="SUPFAM" id="SSF51126">
    <property type="entry name" value="Pectin lyase-like"/>
    <property type="match status" value="1"/>
</dbReference>
<feature type="compositionally biased region" description="Basic and acidic residues" evidence="3">
    <location>
        <begin position="428"/>
        <end position="447"/>
    </location>
</feature>
<dbReference type="Gene3D" id="2.160.20.10">
    <property type="entry name" value="Single-stranded right-handed beta-helix, Pectin lyase-like"/>
    <property type="match status" value="1"/>
</dbReference>
<organism evidence="4 5">
    <name type="scientific">Xylanibacter rarus</name>
    <dbReference type="NCBI Taxonomy" id="1676614"/>
    <lineage>
        <taxon>Bacteria</taxon>
        <taxon>Pseudomonadati</taxon>
        <taxon>Bacteroidota</taxon>
        <taxon>Bacteroidia</taxon>
        <taxon>Bacteroidales</taxon>
        <taxon>Prevotellaceae</taxon>
        <taxon>Xylanibacter</taxon>
    </lineage>
</organism>
<dbReference type="EMBL" id="LFQU01000015">
    <property type="protein sequence ID" value="KOO68335.1"/>
    <property type="molecule type" value="Genomic_DNA"/>
</dbReference>
<dbReference type="Proteomes" id="UP000036951">
    <property type="component" value="Unassembled WGS sequence"/>
</dbReference>
<proteinExistence type="predicted"/>
<feature type="region of interest" description="Disordered" evidence="3">
    <location>
        <begin position="412"/>
        <end position="452"/>
    </location>
</feature>
<evidence type="ECO:0000313" key="4">
    <source>
        <dbReference type="EMBL" id="KOO68335.1"/>
    </source>
</evidence>
<sequence length="485" mass="53319">MRVTPVAFPTAEGFGKYATGGRGGKVVTVTSLADTEDEGTLRWAFSQYPGEPLTIVFAVNGEIRLNSNLRVKRANWTLAGQTAPGDGISIVGDKVNFGSSENFIVRNIRFRAGDGKQDQACGTENCTNFIFDHCVFGWSMEENMNTADSHYLTVQYCIVHEGLNDAGHKKGKRGYGSQWGGSPATYHHNLLAGNDSRSPRFNGARGEDYVVFMEYVNNVNFNWGRWNSCYGGENSADITEYNGRNSAHECNFMNNYYKPGPESPANSVFVMASHARKGATSWGPARWYVSGNIMEGNDAATADNWQAMSAEKYTTDQIRVNERIVPEMPYYKLDETEGAIGKYRPSRYMLTDIQTAGEAYKTVLKKAGTINRDATEKRVINDVKSGNPKFSGSKTGKRGIIDSVNDAEGFGLSHKQEAAPADTDGDGMPDKWEKKHGLNPDNADDRNLTNPDGYTALEVYLNSLMGEKLSCKFSSTATSHGKQAK</sequence>
<evidence type="ECO:0000313" key="5">
    <source>
        <dbReference type="Proteomes" id="UP000036951"/>
    </source>
</evidence>
<comment type="caution">
    <text evidence="4">The sequence shown here is derived from an EMBL/GenBank/DDBJ whole genome shotgun (WGS) entry which is preliminary data.</text>
</comment>
<keyword evidence="2" id="KW-0325">Glycoprotein</keyword>
<dbReference type="PANTHER" id="PTHR42970:SF1">
    <property type="entry name" value="PECTATE LYASE C-RELATED"/>
    <property type="match status" value="1"/>
</dbReference>
<dbReference type="GO" id="GO:0046872">
    <property type="term" value="F:metal ion binding"/>
    <property type="evidence" value="ECO:0007669"/>
    <property type="project" value="UniProtKB-KW"/>
</dbReference>
<name>A0A8E1QX76_9BACT</name>
<dbReference type="InterPro" id="IPR011050">
    <property type="entry name" value="Pectin_lyase_fold/virulence"/>
</dbReference>
<dbReference type="InterPro" id="IPR052063">
    <property type="entry name" value="Polysaccharide_Lyase_1"/>
</dbReference>